<evidence type="ECO:0000313" key="3">
    <source>
        <dbReference type="Proteomes" id="UP000789572"/>
    </source>
</evidence>
<feature type="chain" id="PRO_5040118328" evidence="1">
    <location>
        <begin position="23"/>
        <end position="163"/>
    </location>
</feature>
<dbReference type="AlphaFoldDB" id="A0A9N9D8J6"/>
<keyword evidence="3" id="KW-1185">Reference proteome</keyword>
<proteinExistence type="predicted"/>
<protein>
    <submittedName>
        <fullName evidence="2">1986_t:CDS:1</fullName>
    </submittedName>
</protein>
<gene>
    <name evidence="2" type="ORF">POCULU_LOCUS8706</name>
</gene>
<evidence type="ECO:0000313" key="2">
    <source>
        <dbReference type="EMBL" id="CAG8627153.1"/>
    </source>
</evidence>
<keyword evidence="1" id="KW-0732">Signal</keyword>
<dbReference type="OrthoDB" id="10313680at2759"/>
<reference evidence="2" key="1">
    <citation type="submission" date="2021-06" db="EMBL/GenBank/DDBJ databases">
        <authorList>
            <person name="Kallberg Y."/>
            <person name="Tangrot J."/>
            <person name="Rosling A."/>
        </authorList>
    </citation>
    <scope>NUCLEOTIDE SEQUENCE</scope>
    <source>
        <strain evidence="2">IA702</strain>
    </source>
</reference>
<comment type="caution">
    <text evidence="2">The sequence shown here is derived from an EMBL/GenBank/DDBJ whole genome shotgun (WGS) entry which is preliminary data.</text>
</comment>
<dbReference type="EMBL" id="CAJVPJ010002686">
    <property type="protein sequence ID" value="CAG8627153.1"/>
    <property type="molecule type" value="Genomic_DNA"/>
</dbReference>
<accession>A0A9N9D8J6</accession>
<dbReference type="Proteomes" id="UP000789572">
    <property type="component" value="Unassembled WGS sequence"/>
</dbReference>
<organism evidence="2 3">
    <name type="scientific">Paraglomus occultum</name>
    <dbReference type="NCBI Taxonomy" id="144539"/>
    <lineage>
        <taxon>Eukaryota</taxon>
        <taxon>Fungi</taxon>
        <taxon>Fungi incertae sedis</taxon>
        <taxon>Mucoromycota</taxon>
        <taxon>Glomeromycotina</taxon>
        <taxon>Glomeromycetes</taxon>
        <taxon>Paraglomerales</taxon>
        <taxon>Paraglomeraceae</taxon>
        <taxon>Paraglomus</taxon>
    </lineage>
</organism>
<evidence type="ECO:0000256" key="1">
    <source>
        <dbReference type="SAM" id="SignalP"/>
    </source>
</evidence>
<feature type="signal peptide" evidence="1">
    <location>
        <begin position="1"/>
        <end position="22"/>
    </location>
</feature>
<sequence length="163" mass="18419">MKQQNVFTIFVLLFALLTPLYAHPATRKVGDVAKAVFIHADIHKVNGIITFTEIVGKTVLMGKWNTGFCDDNWNNYKIQIIWTLNILGITFDVVLHDMTPHLKDELIIACGTKNWKYEVSGQLLGLWKGKAVIVTHLGLKTGEAIIKETFDDLTNKFYLVDSI</sequence>
<name>A0A9N9D8J6_9GLOM</name>